<reference evidence="13 14" key="1">
    <citation type="submission" date="2025-04" db="UniProtKB">
        <authorList>
            <consortium name="RefSeq"/>
        </authorList>
    </citation>
    <scope>IDENTIFICATION</scope>
</reference>
<dbReference type="OrthoDB" id="303614at2759"/>
<proteinExistence type="inferred from homology"/>
<feature type="domain" description="Pyridoxamine 5'-phosphate oxidase N-terminal" evidence="10">
    <location>
        <begin position="51"/>
        <end position="139"/>
    </location>
</feature>
<evidence type="ECO:0000256" key="7">
    <source>
        <dbReference type="ARBA" id="ARBA00022630"/>
    </source>
</evidence>
<dbReference type="KEGG" id="pbar:105422299"/>
<evidence type="ECO:0000256" key="2">
    <source>
        <dbReference type="ARBA" id="ARBA00003691"/>
    </source>
</evidence>
<keyword evidence="9" id="KW-0560">Oxidoreductase</keyword>
<evidence type="ECO:0000313" key="14">
    <source>
        <dbReference type="RefSeq" id="XP_025072924.1"/>
    </source>
</evidence>
<evidence type="ECO:0000256" key="3">
    <source>
        <dbReference type="ARBA" id="ARBA00004738"/>
    </source>
</evidence>
<dbReference type="PANTHER" id="PTHR10851:SF4">
    <property type="entry name" value="PYRIDOXAL 5'-PHOSPHATE SYNTHASE"/>
    <property type="match status" value="1"/>
</dbReference>
<evidence type="ECO:0000256" key="4">
    <source>
        <dbReference type="ARBA" id="ARBA00005037"/>
    </source>
</evidence>
<organism evidence="12 13">
    <name type="scientific">Pogonomyrmex barbatus</name>
    <name type="common">red harvester ant</name>
    <dbReference type="NCBI Taxonomy" id="144034"/>
    <lineage>
        <taxon>Eukaryota</taxon>
        <taxon>Metazoa</taxon>
        <taxon>Ecdysozoa</taxon>
        <taxon>Arthropoda</taxon>
        <taxon>Hexapoda</taxon>
        <taxon>Insecta</taxon>
        <taxon>Pterygota</taxon>
        <taxon>Neoptera</taxon>
        <taxon>Endopterygota</taxon>
        <taxon>Hymenoptera</taxon>
        <taxon>Apocrita</taxon>
        <taxon>Aculeata</taxon>
        <taxon>Formicoidea</taxon>
        <taxon>Formicidae</taxon>
        <taxon>Myrmicinae</taxon>
        <taxon>Pogonomyrmex</taxon>
    </lineage>
</organism>
<dbReference type="InterPro" id="IPR019576">
    <property type="entry name" value="Pyridoxamine_oxidase_dimer_C"/>
</dbReference>
<dbReference type="RefSeq" id="XP_025072924.1">
    <property type="nucleotide sequence ID" value="XM_025217139.1"/>
</dbReference>
<keyword evidence="8" id="KW-0288">FMN</keyword>
<evidence type="ECO:0000313" key="12">
    <source>
        <dbReference type="Proteomes" id="UP000504615"/>
    </source>
</evidence>
<gene>
    <name evidence="13 14" type="primary">LOC105422299</name>
</gene>
<comment type="pathway">
    <text evidence="4">Cofactor metabolism; pyridoxal 5'-phosphate salvage; pyridoxal 5'-phosphate from pyridoxine 5'-phosphate: step 1/1.</text>
</comment>
<comment type="similarity">
    <text evidence="5">Belongs to the pyridoxamine 5'-phosphate oxidase family.</text>
</comment>
<dbReference type="GO" id="GO:0010181">
    <property type="term" value="F:FMN binding"/>
    <property type="evidence" value="ECO:0007669"/>
    <property type="project" value="InterPro"/>
</dbReference>
<evidence type="ECO:0000259" key="11">
    <source>
        <dbReference type="Pfam" id="PF10590"/>
    </source>
</evidence>
<evidence type="ECO:0000313" key="13">
    <source>
        <dbReference type="RefSeq" id="XP_011629915.1"/>
    </source>
</evidence>
<dbReference type="UniPathway" id="UPA01068">
    <property type="reaction ID" value="UER00304"/>
</dbReference>
<sequence>MQRYAELIHMYFAKKMATTGDHVGIAKIIPVDNPVDLFRLWRDETMKFQKRLIDVCCLSTVSSPNSKVSSRNLMLREFDNDGFVIMTDARSQKVKDMECNPYTAMCFLWNYKNDKQYYIIRQVRIEGSMKKLERPAYQLIYEKEPLYCKIRAHLCHQDQPADWDDLNRRYNEIFEAHNEEDLPMPEHVVAYKLLPEVMEFYYARDQLIADRIRYKKNEKNHWEYQRITA</sequence>
<dbReference type="PANTHER" id="PTHR10851">
    <property type="entry name" value="PYRIDOXINE-5-PHOSPHATE OXIDASE"/>
    <property type="match status" value="1"/>
</dbReference>
<dbReference type="InterPro" id="IPR000659">
    <property type="entry name" value="Pyridox_Oxase"/>
</dbReference>
<dbReference type="GO" id="GO:0004733">
    <property type="term" value="F:pyridoxamine phosphate oxidase activity"/>
    <property type="evidence" value="ECO:0007669"/>
    <property type="project" value="UniProtKB-EC"/>
</dbReference>
<dbReference type="GO" id="GO:0008615">
    <property type="term" value="P:pyridoxine biosynthetic process"/>
    <property type="evidence" value="ECO:0007669"/>
    <property type="project" value="InterPro"/>
</dbReference>
<evidence type="ECO:0000256" key="1">
    <source>
        <dbReference type="ARBA" id="ARBA00001917"/>
    </source>
</evidence>
<evidence type="ECO:0000256" key="9">
    <source>
        <dbReference type="ARBA" id="ARBA00023002"/>
    </source>
</evidence>
<accession>A0A6I9VVX2</accession>
<evidence type="ECO:0000256" key="6">
    <source>
        <dbReference type="ARBA" id="ARBA00012801"/>
    </source>
</evidence>
<evidence type="ECO:0000256" key="5">
    <source>
        <dbReference type="ARBA" id="ARBA00007301"/>
    </source>
</evidence>
<comment type="cofactor">
    <cofactor evidence="1">
        <name>FMN</name>
        <dbReference type="ChEBI" id="CHEBI:58210"/>
    </cofactor>
</comment>
<dbReference type="EC" id="1.4.3.5" evidence="6"/>
<dbReference type="Proteomes" id="UP000504615">
    <property type="component" value="Unplaced"/>
</dbReference>
<dbReference type="RefSeq" id="XP_011629915.1">
    <property type="nucleotide sequence ID" value="XM_011631613.1"/>
</dbReference>
<evidence type="ECO:0000256" key="8">
    <source>
        <dbReference type="ARBA" id="ARBA00022643"/>
    </source>
</evidence>
<protein>
    <recommendedName>
        <fullName evidence="6">pyridoxal 5'-phosphate synthase</fullName>
        <ecNumber evidence="6">1.4.3.5</ecNumber>
    </recommendedName>
</protein>
<dbReference type="Pfam" id="PF01243">
    <property type="entry name" value="PNPOx_N"/>
    <property type="match status" value="1"/>
</dbReference>
<comment type="function">
    <text evidence="2">Catalyzes the oxidation of either pyridoxine 5'-phosphate (PNP) or pyridoxamine 5'-phosphate (PMP) into pyridoxal 5'-phosphate (PLP).</text>
</comment>
<keyword evidence="7" id="KW-0285">Flavoprotein</keyword>
<dbReference type="GeneID" id="105422299"/>
<keyword evidence="12" id="KW-1185">Reference proteome</keyword>
<dbReference type="InterPro" id="IPR011576">
    <property type="entry name" value="Pyridox_Oxase_N"/>
</dbReference>
<dbReference type="Gene3D" id="2.30.110.10">
    <property type="entry name" value="Electron Transport, Fmn-binding Protein, Chain A"/>
    <property type="match status" value="1"/>
</dbReference>
<dbReference type="Pfam" id="PF10590">
    <property type="entry name" value="PNP_phzG_C"/>
    <property type="match status" value="1"/>
</dbReference>
<dbReference type="PIRSF" id="PIRSF000190">
    <property type="entry name" value="Pyd_amn-ph_oxd"/>
    <property type="match status" value="1"/>
</dbReference>
<dbReference type="SUPFAM" id="SSF50475">
    <property type="entry name" value="FMN-binding split barrel"/>
    <property type="match status" value="1"/>
</dbReference>
<name>A0A6I9VVX2_9HYME</name>
<comment type="pathway">
    <text evidence="3">Cofactor metabolism; pyridoxal 5'-phosphate salvage; pyridoxal 5'-phosphate from pyridoxamine 5'-phosphate: step 1/1.</text>
</comment>
<evidence type="ECO:0000259" key="10">
    <source>
        <dbReference type="Pfam" id="PF01243"/>
    </source>
</evidence>
<feature type="domain" description="Pyridoxine 5'-phosphate oxidase dimerisation C-terminal" evidence="11">
    <location>
        <begin position="190"/>
        <end position="227"/>
    </location>
</feature>
<dbReference type="InterPro" id="IPR012349">
    <property type="entry name" value="Split_barrel_FMN-bd"/>
</dbReference>
<dbReference type="AlphaFoldDB" id="A0A6I9VVX2"/>